<dbReference type="GO" id="GO:0022857">
    <property type="term" value="F:transmembrane transporter activity"/>
    <property type="evidence" value="ECO:0007669"/>
    <property type="project" value="TreeGrafter"/>
</dbReference>
<accession>V5BHL4</accession>
<dbReference type="eggNOG" id="COG0577">
    <property type="taxonomic scope" value="Bacteria"/>
</dbReference>
<feature type="transmembrane region" description="Helical" evidence="7">
    <location>
        <begin position="691"/>
        <end position="716"/>
    </location>
</feature>
<comment type="similarity">
    <text evidence="6">Belongs to the ABC-4 integral membrane protein family.</text>
</comment>
<evidence type="ECO:0000256" key="1">
    <source>
        <dbReference type="ARBA" id="ARBA00004651"/>
    </source>
</evidence>
<dbReference type="Pfam" id="PF02687">
    <property type="entry name" value="FtsX"/>
    <property type="match status" value="2"/>
</dbReference>
<dbReference type="PATRIC" id="fig|1116472.3.peg.1346"/>
<feature type="domain" description="ABC3 transporter permease C-terminal" evidence="8">
    <location>
        <begin position="277"/>
        <end position="394"/>
    </location>
</feature>
<evidence type="ECO:0008006" key="12">
    <source>
        <dbReference type="Google" id="ProtNLM"/>
    </source>
</evidence>
<protein>
    <recommendedName>
        <fullName evidence="12">ABC transporter permease</fullName>
    </recommendedName>
</protein>
<organism evidence="10 11">
    <name type="scientific">Methyloglobulus morosus KoM1</name>
    <dbReference type="NCBI Taxonomy" id="1116472"/>
    <lineage>
        <taxon>Bacteria</taxon>
        <taxon>Pseudomonadati</taxon>
        <taxon>Pseudomonadota</taxon>
        <taxon>Gammaproteobacteria</taxon>
        <taxon>Methylococcales</taxon>
        <taxon>Methylococcaceae</taxon>
        <taxon>Methyloglobulus</taxon>
    </lineage>
</organism>
<dbReference type="EMBL" id="AYLO01000044">
    <property type="protein sequence ID" value="ESS72800.1"/>
    <property type="molecule type" value="Genomic_DNA"/>
</dbReference>
<keyword evidence="4 7" id="KW-1133">Transmembrane helix</keyword>
<feature type="domain" description="ABC3 transporter permease C-terminal" evidence="8">
    <location>
        <begin position="695"/>
        <end position="812"/>
    </location>
</feature>
<proteinExistence type="inferred from homology"/>
<evidence type="ECO:0000256" key="3">
    <source>
        <dbReference type="ARBA" id="ARBA00022692"/>
    </source>
</evidence>
<dbReference type="InterPro" id="IPR003838">
    <property type="entry name" value="ABC3_permease_C"/>
</dbReference>
<keyword evidence="3 7" id="KW-0812">Transmembrane</keyword>
<name>V5BHL4_9GAMM</name>
<feature type="transmembrane region" description="Helical" evidence="7">
    <location>
        <begin position="273"/>
        <end position="298"/>
    </location>
</feature>
<keyword evidence="2" id="KW-1003">Cell membrane</keyword>
<feature type="transmembrane region" description="Helical" evidence="7">
    <location>
        <begin position="34"/>
        <end position="55"/>
    </location>
</feature>
<dbReference type="InterPro" id="IPR050250">
    <property type="entry name" value="Macrolide_Exporter_MacB"/>
</dbReference>
<evidence type="ECO:0000256" key="2">
    <source>
        <dbReference type="ARBA" id="ARBA00022475"/>
    </source>
</evidence>
<evidence type="ECO:0000256" key="7">
    <source>
        <dbReference type="SAM" id="Phobius"/>
    </source>
</evidence>
<dbReference type="AlphaFoldDB" id="V5BHL4"/>
<dbReference type="STRING" id="1116472.MGMO_45c00320"/>
<keyword evidence="11" id="KW-1185">Reference proteome</keyword>
<feature type="transmembrane region" description="Helical" evidence="7">
    <location>
        <begin position="370"/>
        <end position="389"/>
    </location>
</feature>
<evidence type="ECO:0000256" key="6">
    <source>
        <dbReference type="ARBA" id="ARBA00038076"/>
    </source>
</evidence>
<evidence type="ECO:0000256" key="4">
    <source>
        <dbReference type="ARBA" id="ARBA00022989"/>
    </source>
</evidence>
<evidence type="ECO:0000259" key="9">
    <source>
        <dbReference type="Pfam" id="PF12704"/>
    </source>
</evidence>
<dbReference type="InterPro" id="IPR025857">
    <property type="entry name" value="MacB_PCD"/>
</dbReference>
<evidence type="ECO:0000313" key="11">
    <source>
        <dbReference type="Proteomes" id="UP000017842"/>
    </source>
</evidence>
<sequence length="820" mass="90253">MIGRTIKKRHDRTSSLNRYWHKVKADLLAHKSRTLLAVSSIAIGIFVVGTLLGMIDLQLSKMDASHRLSQPSHINLILKNDADFAVAGPIRGINGVDNVDTQTQFTVRYKTSKNPKWQTGTAIFRPDYQAQKYDLLSLLSGHWPHGKALAVERLSAKFAGLKLGEEITLETVSGSEAFTVDGIIRHPFVKPPPFGGQLHFFVSPETAAAFGIKPNTFRQLLVRITPPYDKEKARLVAGEIRTKLNTLAIGVNATLLQDPNQHWGRPFFSGINLILTIMAWASLALCSVLILNTIAALITQQTDQIGIMKAMGARRSTIARIYLSVVLILALLALTLAAPLSIWAAFFSSRWLLDLFNIEMNGFEYSSRTLWLMIAGGLLAPFLASLWPIGRGAFMPVRQAIASYGLGADFTSNRFDRWLEAKIFNTLPTLYAVSLGNLFRRKARLLWTQSVLVIAGVLFIVIMSLLESVNLTLDNELARSRYAVRLGFSVDQPMAEVEGLVRTIPQTTGVEFWDRMPAELAHNGHLLRQSGSLGAQIVALPADTTMYRPLIVAGRWFANTDNAQKVLVLNAETAELNGIAVGDGIKVSLLGQPNTEWHVIGLYRWFAGSGYAVEPVYVPLSAVQTMTQSRQNCSFALVSATINSLSEEKAYADALKETFQGQGIKLDVYTTIAKLEQRQYAKNQFRPITSMLLGLAALIAAVGAIGLSGILAIGVLQRTREIGVLRAIGASTGAVFKLFMLEGFFHGLMAWLLSVPIAYCVAEPLSRKLGEIMLGIQLDFTFSSLAVWIWLGLVNLLVFLASYWPARHATRIVVRSSLSY</sequence>
<evidence type="ECO:0000256" key="5">
    <source>
        <dbReference type="ARBA" id="ARBA00023136"/>
    </source>
</evidence>
<dbReference type="OrthoDB" id="9770036at2"/>
<evidence type="ECO:0000259" key="8">
    <source>
        <dbReference type="Pfam" id="PF02687"/>
    </source>
</evidence>
<comment type="subcellular location">
    <subcellularLocation>
        <location evidence="1">Cell membrane</location>
        <topology evidence="1">Multi-pass membrane protein</topology>
    </subcellularLocation>
</comment>
<dbReference type="Proteomes" id="UP000017842">
    <property type="component" value="Unassembled WGS sequence"/>
</dbReference>
<dbReference type="PANTHER" id="PTHR30572:SF4">
    <property type="entry name" value="ABC TRANSPORTER PERMEASE YTRF"/>
    <property type="match status" value="1"/>
</dbReference>
<evidence type="ECO:0000313" key="10">
    <source>
        <dbReference type="EMBL" id="ESS72800.1"/>
    </source>
</evidence>
<feature type="transmembrane region" description="Helical" evidence="7">
    <location>
        <begin position="319"/>
        <end position="346"/>
    </location>
</feature>
<gene>
    <name evidence="10" type="ORF">MGMO_45c00320</name>
</gene>
<dbReference type="GO" id="GO:0005886">
    <property type="term" value="C:plasma membrane"/>
    <property type="evidence" value="ECO:0007669"/>
    <property type="project" value="UniProtKB-SubCell"/>
</dbReference>
<comment type="caution">
    <text evidence="10">The sequence shown here is derived from an EMBL/GenBank/DDBJ whole genome shotgun (WGS) entry which is preliminary data.</text>
</comment>
<feature type="domain" description="MacB-like periplasmic core" evidence="9">
    <location>
        <begin position="452"/>
        <end position="635"/>
    </location>
</feature>
<keyword evidence="5 7" id="KW-0472">Membrane</keyword>
<feature type="transmembrane region" description="Helical" evidence="7">
    <location>
        <begin position="785"/>
        <end position="806"/>
    </location>
</feature>
<reference evidence="10 11" key="1">
    <citation type="journal article" date="2013" name="Genome Announc.">
        <title>Draft Genome Sequence of the Methanotrophic Gammaproteobacterium Methyloglobulus morosus DSM 22980 Strain KoM1.</title>
        <authorList>
            <person name="Poehlein A."/>
            <person name="Deutzmann J.S."/>
            <person name="Daniel R."/>
            <person name="Simeonova D.D."/>
        </authorList>
    </citation>
    <scope>NUCLEOTIDE SEQUENCE [LARGE SCALE GENOMIC DNA]</scope>
    <source>
        <strain evidence="10 11">KoM1</strain>
    </source>
</reference>
<dbReference type="Pfam" id="PF12704">
    <property type="entry name" value="MacB_PCD"/>
    <property type="match status" value="1"/>
</dbReference>
<feature type="transmembrane region" description="Helical" evidence="7">
    <location>
        <begin position="445"/>
        <end position="466"/>
    </location>
</feature>
<dbReference type="PANTHER" id="PTHR30572">
    <property type="entry name" value="MEMBRANE COMPONENT OF TRANSPORTER-RELATED"/>
    <property type="match status" value="1"/>
</dbReference>